<dbReference type="CDD" id="cd00761">
    <property type="entry name" value="Glyco_tranf_GTA_type"/>
    <property type="match status" value="1"/>
</dbReference>
<sequence>MTLNSPLISVIIPIYNAERYLDQCLGSVEEQIYRNLEIICLNDGSTDSSLGIMQKHAAQDGRIRIIDKQNQGYGASCNRGLKEAQGDYVSIVEPDDWIEPSMYKDMLAFADQLDTPIDIIKTAYWRIVNADTPRQRKLNCSYKSRIHPLKQPFAIRDAPHLLCHHPSIWSAIYRREFLELRGIHFKEIPGAGWADNPFLVETLCQTDRIAYLDNAYYCYREETPEKTKAFAQHNTLLPIERWNDMMDVLERLRVSDAAILRAHNSRGFTYLSGIIEEVDLSHNEVREAAAHMFERMDADLVFSDPEISPGCKRMFAELRRLPCPRIDKMAYLRGLVSQGVYNLKNTGVSNTFFATSNYLKKRKKRTGRR</sequence>
<evidence type="ECO:0000313" key="3">
    <source>
        <dbReference type="Proteomes" id="UP000236488"/>
    </source>
</evidence>
<dbReference type="PANTHER" id="PTHR22916">
    <property type="entry name" value="GLYCOSYLTRANSFERASE"/>
    <property type="match status" value="1"/>
</dbReference>
<name>A0A2K2U319_9ACTN</name>
<reference evidence="2 3" key="1">
    <citation type="journal article" date="2018" name="Int. J. Syst. Evol. Microbiol.">
        <title>Rubneribacter badeniensis gen. nov., sp. nov. and Enteroscipio rubneri gen. nov., sp. nov., new members of the Eggerthellaceae isolated from human faeces.</title>
        <authorList>
            <person name="Danylec N."/>
            <person name="Gobl A."/>
            <person name="Stoll D.A."/>
            <person name="Hetzer B."/>
            <person name="Kulling S.E."/>
            <person name="Huch M."/>
        </authorList>
    </citation>
    <scope>NUCLEOTIDE SEQUENCE [LARGE SCALE GENOMIC DNA]</scope>
    <source>
        <strain evidence="2 3">ResAG-85</strain>
    </source>
</reference>
<accession>A0A2K2U319</accession>
<dbReference type="InterPro" id="IPR001173">
    <property type="entry name" value="Glyco_trans_2-like"/>
</dbReference>
<dbReference type="Pfam" id="PF00535">
    <property type="entry name" value="Glycos_transf_2"/>
    <property type="match status" value="1"/>
</dbReference>
<organism evidence="2 3">
    <name type="scientific">Rubneribacter badeniensis</name>
    <dbReference type="NCBI Taxonomy" id="2070688"/>
    <lineage>
        <taxon>Bacteria</taxon>
        <taxon>Bacillati</taxon>
        <taxon>Actinomycetota</taxon>
        <taxon>Coriobacteriia</taxon>
        <taxon>Eggerthellales</taxon>
        <taxon>Eggerthellaceae</taxon>
        <taxon>Rubneribacter</taxon>
    </lineage>
</organism>
<dbReference type="SUPFAM" id="SSF53448">
    <property type="entry name" value="Nucleotide-diphospho-sugar transferases"/>
    <property type="match status" value="1"/>
</dbReference>
<dbReference type="EMBL" id="PPEL01000072">
    <property type="protein sequence ID" value="PNV64723.1"/>
    <property type="molecule type" value="Genomic_DNA"/>
</dbReference>
<dbReference type="Gene3D" id="3.90.550.10">
    <property type="entry name" value="Spore Coat Polysaccharide Biosynthesis Protein SpsA, Chain A"/>
    <property type="match status" value="1"/>
</dbReference>
<dbReference type="RefSeq" id="WP_103263173.1">
    <property type="nucleotide sequence ID" value="NZ_PPEL01000072.1"/>
</dbReference>
<keyword evidence="3" id="KW-1185">Reference proteome</keyword>
<dbReference type="Proteomes" id="UP000236488">
    <property type="component" value="Unassembled WGS sequence"/>
</dbReference>
<dbReference type="PANTHER" id="PTHR22916:SF3">
    <property type="entry name" value="UDP-GLCNAC:BETAGAL BETA-1,3-N-ACETYLGLUCOSAMINYLTRANSFERASE-LIKE PROTEIN 1"/>
    <property type="match status" value="1"/>
</dbReference>
<gene>
    <name evidence="2" type="ORF">C2L80_10455</name>
</gene>
<keyword evidence="2" id="KW-0808">Transferase</keyword>
<evidence type="ECO:0000259" key="1">
    <source>
        <dbReference type="Pfam" id="PF00535"/>
    </source>
</evidence>
<protein>
    <submittedName>
        <fullName evidence="2">Glycosyl transferase family 2</fullName>
    </submittedName>
</protein>
<dbReference type="AlphaFoldDB" id="A0A2K2U319"/>
<comment type="caution">
    <text evidence="2">The sequence shown here is derived from an EMBL/GenBank/DDBJ whole genome shotgun (WGS) entry which is preliminary data.</text>
</comment>
<proteinExistence type="predicted"/>
<dbReference type="GO" id="GO:0016758">
    <property type="term" value="F:hexosyltransferase activity"/>
    <property type="evidence" value="ECO:0007669"/>
    <property type="project" value="UniProtKB-ARBA"/>
</dbReference>
<evidence type="ECO:0000313" key="2">
    <source>
        <dbReference type="EMBL" id="PNV64723.1"/>
    </source>
</evidence>
<dbReference type="InterPro" id="IPR029044">
    <property type="entry name" value="Nucleotide-diphossugar_trans"/>
</dbReference>
<feature type="domain" description="Glycosyltransferase 2-like" evidence="1">
    <location>
        <begin position="9"/>
        <end position="178"/>
    </location>
</feature>